<evidence type="ECO:0000256" key="1">
    <source>
        <dbReference type="ARBA" id="ARBA00022553"/>
    </source>
</evidence>
<reference evidence="3" key="1">
    <citation type="submission" date="2018-06" db="EMBL/GenBank/DDBJ databases">
        <authorList>
            <person name="Zhirakovskaya E."/>
        </authorList>
    </citation>
    <scope>NUCLEOTIDE SEQUENCE</scope>
</reference>
<evidence type="ECO:0000313" key="3">
    <source>
        <dbReference type="EMBL" id="VAW56158.1"/>
    </source>
</evidence>
<dbReference type="Pfam" id="PF02518">
    <property type="entry name" value="HATPase_c"/>
    <property type="match status" value="1"/>
</dbReference>
<dbReference type="InterPro" id="IPR003594">
    <property type="entry name" value="HATPase_dom"/>
</dbReference>
<name>A0A3B0WJG1_9ZZZZ</name>
<dbReference type="GO" id="GO:0000155">
    <property type="term" value="F:phosphorelay sensor kinase activity"/>
    <property type="evidence" value="ECO:0007669"/>
    <property type="project" value="TreeGrafter"/>
</dbReference>
<dbReference type="PANTHER" id="PTHR43547">
    <property type="entry name" value="TWO-COMPONENT HISTIDINE KINASE"/>
    <property type="match status" value="1"/>
</dbReference>
<sequence length="230" mass="25916">MQKKDTDLDFSAIIASSVHDMKNSLSMLLGSLDEIMMTCDSSDCPSFTKFSHVRYEGNRVNNSLIQLLSLYRIENGQYSLNISENDLYESLEECFLESQGLLELKNIETELNCDDELLWYFDHNLIIGTLNSVINNSYKYTNNVIKLSAFIENKFLVISIEDDGDGYPESMLVDIDSHSTQIDYQSGSTGLGLYFAKIIANMHENKGRQGYITTTNDGINGGGKFSIYLP</sequence>
<dbReference type="PANTHER" id="PTHR43547:SF2">
    <property type="entry name" value="HYBRID SIGNAL TRANSDUCTION HISTIDINE KINASE C"/>
    <property type="match status" value="1"/>
</dbReference>
<organism evidence="3">
    <name type="scientific">hydrothermal vent metagenome</name>
    <dbReference type="NCBI Taxonomy" id="652676"/>
    <lineage>
        <taxon>unclassified sequences</taxon>
        <taxon>metagenomes</taxon>
        <taxon>ecological metagenomes</taxon>
    </lineage>
</organism>
<dbReference type="EMBL" id="UOFF01000189">
    <property type="protein sequence ID" value="VAW56158.1"/>
    <property type="molecule type" value="Genomic_DNA"/>
</dbReference>
<dbReference type="InterPro" id="IPR036890">
    <property type="entry name" value="HATPase_C_sf"/>
</dbReference>
<feature type="domain" description="Histidine kinase" evidence="2">
    <location>
        <begin position="16"/>
        <end position="230"/>
    </location>
</feature>
<dbReference type="SUPFAM" id="SSF55874">
    <property type="entry name" value="ATPase domain of HSP90 chaperone/DNA topoisomerase II/histidine kinase"/>
    <property type="match status" value="1"/>
</dbReference>
<dbReference type="AlphaFoldDB" id="A0A3B0WJG1"/>
<proteinExistence type="predicted"/>
<gene>
    <name evidence="3" type="ORF">MNBD_GAMMA07-899</name>
</gene>
<protein>
    <recommendedName>
        <fullName evidence="2">Histidine kinase domain-containing protein</fullName>
    </recommendedName>
</protein>
<dbReference type="InterPro" id="IPR005467">
    <property type="entry name" value="His_kinase_dom"/>
</dbReference>
<keyword evidence="1" id="KW-0597">Phosphoprotein</keyword>
<dbReference type="PROSITE" id="PS50109">
    <property type="entry name" value="HIS_KIN"/>
    <property type="match status" value="1"/>
</dbReference>
<dbReference type="InterPro" id="IPR004358">
    <property type="entry name" value="Sig_transdc_His_kin-like_C"/>
</dbReference>
<dbReference type="Gene3D" id="3.30.565.10">
    <property type="entry name" value="Histidine kinase-like ATPase, C-terminal domain"/>
    <property type="match status" value="1"/>
</dbReference>
<accession>A0A3B0WJG1</accession>
<dbReference type="PRINTS" id="PR00344">
    <property type="entry name" value="BCTRLSENSOR"/>
</dbReference>
<evidence type="ECO:0000259" key="2">
    <source>
        <dbReference type="PROSITE" id="PS50109"/>
    </source>
</evidence>